<reference evidence="2" key="1">
    <citation type="journal article" date="2022" name="bioRxiv">
        <title>Sequencing and chromosome-scale assembly of the giantPleurodeles waltlgenome.</title>
        <authorList>
            <person name="Brown T."/>
            <person name="Elewa A."/>
            <person name="Iarovenko S."/>
            <person name="Subramanian E."/>
            <person name="Araus A.J."/>
            <person name="Petzold A."/>
            <person name="Susuki M."/>
            <person name="Suzuki K.-i.T."/>
            <person name="Hayashi T."/>
            <person name="Toyoda A."/>
            <person name="Oliveira C."/>
            <person name="Osipova E."/>
            <person name="Leigh N.D."/>
            <person name="Simon A."/>
            <person name="Yun M.H."/>
        </authorList>
    </citation>
    <scope>NUCLEOTIDE SEQUENCE</scope>
    <source>
        <strain evidence="2">20211129_DDA</strain>
        <tissue evidence="2">Liver</tissue>
    </source>
</reference>
<gene>
    <name evidence="2" type="ORF">NDU88_002365</name>
</gene>
<organism evidence="2 3">
    <name type="scientific">Pleurodeles waltl</name>
    <name type="common">Iberian ribbed newt</name>
    <dbReference type="NCBI Taxonomy" id="8319"/>
    <lineage>
        <taxon>Eukaryota</taxon>
        <taxon>Metazoa</taxon>
        <taxon>Chordata</taxon>
        <taxon>Craniata</taxon>
        <taxon>Vertebrata</taxon>
        <taxon>Euteleostomi</taxon>
        <taxon>Amphibia</taxon>
        <taxon>Batrachia</taxon>
        <taxon>Caudata</taxon>
        <taxon>Salamandroidea</taxon>
        <taxon>Salamandridae</taxon>
        <taxon>Pleurodelinae</taxon>
        <taxon>Pleurodeles</taxon>
    </lineage>
</organism>
<keyword evidence="3" id="KW-1185">Reference proteome</keyword>
<dbReference type="EMBL" id="JANPWB010000003">
    <property type="protein sequence ID" value="KAJ1198525.1"/>
    <property type="molecule type" value="Genomic_DNA"/>
</dbReference>
<evidence type="ECO:0000313" key="3">
    <source>
        <dbReference type="Proteomes" id="UP001066276"/>
    </source>
</evidence>
<protein>
    <submittedName>
        <fullName evidence="2">Uncharacterized protein</fullName>
    </submittedName>
</protein>
<feature type="region of interest" description="Disordered" evidence="1">
    <location>
        <begin position="60"/>
        <end position="83"/>
    </location>
</feature>
<sequence length="105" mass="11717">MHSRPCLETGFQAGDEDFDMAVPETYTVKQLRAFCKDMGVPTQRASRKEEFQMALRAWAEAPAEEDVEEEGREDGPSEDFLPSLDEINDAIVPLQNQGALSLIKA</sequence>
<name>A0AAV7VE37_PLEWA</name>
<evidence type="ECO:0000256" key="1">
    <source>
        <dbReference type="SAM" id="MobiDB-lite"/>
    </source>
</evidence>
<accession>A0AAV7VE37</accession>
<dbReference type="Proteomes" id="UP001066276">
    <property type="component" value="Chromosome 2_1"/>
</dbReference>
<feature type="compositionally biased region" description="Acidic residues" evidence="1">
    <location>
        <begin position="62"/>
        <end position="72"/>
    </location>
</feature>
<comment type="caution">
    <text evidence="2">The sequence shown here is derived from an EMBL/GenBank/DDBJ whole genome shotgun (WGS) entry which is preliminary data.</text>
</comment>
<proteinExistence type="predicted"/>
<dbReference type="AlphaFoldDB" id="A0AAV7VE37"/>
<evidence type="ECO:0000313" key="2">
    <source>
        <dbReference type="EMBL" id="KAJ1198525.1"/>
    </source>
</evidence>